<name>A0ACB6V3X1_9ASCO</name>
<comment type="caution">
    <text evidence="1">The sequence shown here is derived from an EMBL/GenBank/DDBJ whole genome shotgun (WGS) entry which is preliminary data.</text>
</comment>
<accession>A0ACB6V3X1</accession>
<protein>
    <submittedName>
        <fullName evidence="1">Uncharacterized protein</fullName>
    </submittedName>
</protein>
<proteinExistence type="predicted"/>
<gene>
    <name evidence="1" type="ORF">D0Z00_002532</name>
</gene>
<organism evidence="1 2">
    <name type="scientific">Geotrichum galactomycetum</name>
    <dbReference type="NCBI Taxonomy" id="27317"/>
    <lineage>
        <taxon>Eukaryota</taxon>
        <taxon>Fungi</taxon>
        <taxon>Dikarya</taxon>
        <taxon>Ascomycota</taxon>
        <taxon>Saccharomycotina</taxon>
        <taxon>Dipodascomycetes</taxon>
        <taxon>Dipodascales</taxon>
        <taxon>Dipodascaceae</taxon>
        <taxon>Geotrichum</taxon>
    </lineage>
</organism>
<evidence type="ECO:0000313" key="1">
    <source>
        <dbReference type="EMBL" id="KAF5097067.1"/>
    </source>
</evidence>
<keyword evidence="2" id="KW-1185">Reference proteome</keyword>
<dbReference type="Proteomes" id="UP000744676">
    <property type="component" value="Unassembled WGS sequence"/>
</dbReference>
<reference evidence="1 2" key="1">
    <citation type="journal article" date="2020" name="Front. Microbiol.">
        <title>Phenotypic and Genetic Characterization of the Cheese Ripening Yeast Geotrichum candidum.</title>
        <authorList>
            <person name="Perkins V."/>
            <person name="Vignola S."/>
            <person name="Lessard M.H."/>
            <person name="Plante P.L."/>
            <person name="Corbeil J."/>
            <person name="Dugat-Bony E."/>
            <person name="Frenette M."/>
            <person name="Labrie S."/>
        </authorList>
    </citation>
    <scope>NUCLEOTIDE SEQUENCE [LARGE SCALE GENOMIC DNA]</scope>
    <source>
        <strain evidence="1 2">LMA-1147</strain>
    </source>
</reference>
<dbReference type="EMBL" id="QVQA01000074">
    <property type="protein sequence ID" value="KAF5097067.1"/>
    <property type="molecule type" value="Genomic_DNA"/>
</dbReference>
<sequence length="668" mass="74438">MIERFNLALYNPDTYLNRDFSQVFQQLSDLYNFLRDGCHPQVPPAVDANAKFDCDMVLQPKSNSLTFWIHPDNVMETKIMLLKNLSIVQSSAAHEASNEQNESPSTQRLSNSYISSVTQVTYLDDSPRSAYLRRAEPGQLRFIAPDAAYLCAPVGGLRQFCIAPVTSHQINSILTADYSTLQKSVADPSDRTLKMAAAWVATKRARPACKVDSSRIRFKYEAKPTPDASFNSLGDTEIWAAMDCDLRYTTANLGSSSPLDENDATVKTFPYSVLQIKWRNLERGKKPKWLADLETSHLVYAVPGFSFFSHALVTGPETTDPRPEWMQLLDNEIDIRKTPVRPAVRREKTPPSQTSILLNQATAQASGGYEAVPSAPGYWNEFDHPEDPDDGFYITIPDSESYSDDDSSDGIFSEANVDYLLTLTDRAYTKIADIFSNWFGQAPKPSHKRQRSLSIIYEEPEDDEEEFRDYHYKQANHSPHSSTSSTWSGYSSNNSSSSSNNNSKFHTGFYNYPEYPSKRRRQRDSILAVLYTTCFALAALAIFTKKAPAPVGPYSQAVYANGFLYVSGQLPLTPTGTLLTPANSTTEEQTSQILANLSAILAEGHTSPEQVVKVNIFVKDIENDFAKINKVYGQYFAKGTLPARSVVEVAKLPLGASIELECVASVQK</sequence>
<evidence type="ECO:0000313" key="2">
    <source>
        <dbReference type="Proteomes" id="UP000744676"/>
    </source>
</evidence>